<dbReference type="PRINTS" id="PR00252">
    <property type="entry name" value="NRIONCHANNEL"/>
</dbReference>
<dbReference type="FunFam" id="2.70.170.10:FF:000027">
    <property type="entry name" value="Ligand-Gated ion Channel"/>
    <property type="match status" value="1"/>
</dbReference>
<feature type="transmembrane region" description="Helical" evidence="5">
    <location>
        <begin position="265"/>
        <end position="282"/>
    </location>
</feature>
<dbReference type="CDD" id="cd18989">
    <property type="entry name" value="LGIC_ECD_cation"/>
    <property type="match status" value="1"/>
</dbReference>
<keyword evidence="2 5" id="KW-0812">Transmembrane</keyword>
<feature type="transmembrane region" description="Helical" evidence="5">
    <location>
        <begin position="231"/>
        <end position="253"/>
    </location>
</feature>
<evidence type="ECO:0000256" key="4">
    <source>
        <dbReference type="ARBA" id="ARBA00023136"/>
    </source>
</evidence>
<dbReference type="GO" id="GO:0016020">
    <property type="term" value="C:membrane"/>
    <property type="evidence" value="ECO:0007669"/>
    <property type="project" value="UniProtKB-SubCell"/>
</dbReference>
<dbReference type="SUPFAM" id="SSF90112">
    <property type="entry name" value="Neurotransmitter-gated ion-channel transmembrane pore"/>
    <property type="match status" value="1"/>
</dbReference>
<feature type="transmembrane region" description="Helical" evidence="5">
    <location>
        <begin position="294"/>
        <end position="319"/>
    </location>
</feature>
<dbReference type="InterPro" id="IPR036734">
    <property type="entry name" value="Neur_chan_lig-bd_sf"/>
</dbReference>
<dbReference type="SUPFAM" id="SSF63712">
    <property type="entry name" value="Nicotinic receptor ligand binding domain-like"/>
    <property type="match status" value="1"/>
</dbReference>
<sequence>MTSLLFFVVASFCMVCRGSERDVFLHIFDKYDNRIRPVKETNTTTYVGTQFQIISLLEVNGQQEYVKMAVFFKLNWTDEYLTWNPADFGGTEYIRAHAKEVWTPNFAIVTTSLATEEFIPKEEQILGIHYTGGVDYSFPIVLTNYCPMQNDDFPFDSQTCAVKITSWKYTSRFVFLEHVPMINTGARNPNTEWEIMPHTNKSYDLTREGAGEDGVYRQIHYYITFKRKPTYYIWVIMVPTFIISALSIAGIFAPFNNSGDREEKVTLGLTTLLTLAVILSLVTEAMPKGTKLPVLGLFILMELVICTLSVATSIGISYLHERAVTRSWSIPKMFCFSFKSVACCFKTVNASECKVIAEKLTDKKHSILVKEKSNSGINSSMQHLESTLNDVKRWIQRADEEEVRKNHWTIIFDRVDATCFIFYELINIASLVIALH</sequence>
<dbReference type="Proteomes" id="UP000887566">
    <property type="component" value="Unplaced"/>
</dbReference>
<dbReference type="WBParaSite" id="PSAMB.scaffold911size38727.g9671.t1">
    <property type="protein sequence ID" value="PSAMB.scaffold911size38727.g9671.t1"/>
    <property type="gene ID" value="PSAMB.scaffold911size38727.g9671"/>
</dbReference>
<dbReference type="InterPro" id="IPR006202">
    <property type="entry name" value="Neur_chan_lig-bd"/>
</dbReference>
<keyword evidence="4 5" id="KW-0472">Membrane</keyword>
<organism evidence="9 10">
    <name type="scientific">Plectus sambesii</name>
    <dbReference type="NCBI Taxonomy" id="2011161"/>
    <lineage>
        <taxon>Eukaryota</taxon>
        <taxon>Metazoa</taxon>
        <taxon>Ecdysozoa</taxon>
        <taxon>Nematoda</taxon>
        <taxon>Chromadorea</taxon>
        <taxon>Plectida</taxon>
        <taxon>Plectina</taxon>
        <taxon>Plectoidea</taxon>
        <taxon>Plectidae</taxon>
        <taxon>Plectus</taxon>
    </lineage>
</organism>
<dbReference type="InterPro" id="IPR006201">
    <property type="entry name" value="Neur_channel"/>
</dbReference>
<evidence type="ECO:0000313" key="10">
    <source>
        <dbReference type="WBParaSite" id="PSAMB.scaffold911size38727.g9671.t1"/>
    </source>
</evidence>
<evidence type="ECO:0000256" key="3">
    <source>
        <dbReference type="ARBA" id="ARBA00022989"/>
    </source>
</evidence>
<dbReference type="GO" id="GO:0004888">
    <property type="term" value="F:transmembrane signaling receptor activity"/>
    <property type="evidence" value="ECO:0007669"/>
    <property type="project" value="InterPro"/>
</dbReference>
<proteinExistence type="predicted"/>
<feature type="domain" description="Neurotransmitter-gated ion-channel transmembrane" evidence="8">
    <location>
        <begin position="237"/>
        <end position="323"/>
    </location>
</feature>
<dbReference type="Gene3D" id="2.70.170.10">
    <property type="entry name" value="Neurotransmitter-gated ion-channel ligand-binding domain"/>
    <property type="match status" value="1"/>
</dbReference>
<evidence type="ECO:0000256" key="1">
    <source>
        <dbReference type="ARBA" id="ARBA00004141"/>
    </source>
</evidence>
<comment type="subcellular location">
    <subcellularLocation>
        <location evidence="1">Membrane</location>
        <topology evidence="1">Multi-pass membrane protein</topology>
    </subcellularLocation>
</comment>
<evidence type="ECO:0000259" key="7">
    <source>
        <dbReference type="Pfam" id="PF02931"/>
    </source>
</evidence>
<feature type="chain" id="PRO_5037311330" evidence="6">
    <location>
        <begin position="19"/>
        <end position="436"/>
    </location>
</feature>
<keyword evidence="3 5" id="KW-1133">Transmembrane helix</keyword>
<evidence type="ECO:0000256" key="6">
    <source>
        <dbReference type="SAM" id="SignalP"/>
    </source>
</evidence>
<keyword evidence="9" id="KW-1185">Reference proteome</keyword>
<dbReference type="Pfam" id="PF02932">
    <property type="entry name" value="Neur_chan_memb"/>
    <property type="match status" value="1"/>
</dbReference>
<dbReference type="Pfam" id="PF02931">
    <property type="entry name" value="Neur_chan_LBD"/>
    <property type="match status" value="1"/>
</dbReference>
<dbReference type="InterPro" id="IPR038050">
    <property type="entry name" value="Neuro_actylchol_rec"/>
</dbReference>
<accession>A0A914XM71</accession>
<dbReference type="GO" id="GO:0005230">
    <property type="term" value="F:extracellular ligand-gated monoatomic ion channel activity"/>
    <property type="evidence" value="ECO:0007669"/>
    <property type="project" value="InterPro"/>
</dbReference>
<protein>
    <submittedName>
        <fullName evidence="10">Uncharacterized protein</fullName>
    </submittedName>
</protein>
<feature type="signal peptide" evidence="6">
    <location>
        <begin position="1"/>
        <end position="18"/>
    </location>
</feature>
<name>A0A914XM71_9BILA</name>
<dbReference type="InterPro" id="IPR006029">
    <property type="entry name" value="Neurotrans-gated_channel_TM"/>
</dbReference>
<evidence type="ECO:0000313" key="9">
    <source>
        <dbReference type="Proteomes" id="UP000887566"/>
    </source>
</evidence>
<dbReference type="Gene3D" id="1.20.58.390">
    <property type="entry name" value="Neurotransmitter-gated ion-channel transmembrane domain"/>
    <property type="match status" value="1"/>
</dbReference>
<evidence type="ECO:0000256" key="5">
    <source>
        <dbReference type="SAM" id="Phobius"/>
    </source>
</evidence>
<evidence type="ECO:0000256" key="2">
    <source>
        <dbReference type="ARBA" id="ARBA00022692"/>
    </source>
</evidence>
<dbReference type="AlphaFoldDB" id="A0A914XM71"/>
<evidence type="ECO:0000259" key="8">
    <source>
        <dbReference type="Pfam" id="PF02932"/>
    </source>
</evidence>
<dbReference type="PANTHER" id="PTHR18945">
    <property type="entry name" value="NEUROTRANSMITTER GATED ION CHANNEL"/>
    <property type="match status" value="1"/>
</dbReference>
<reference evidence="10" key="1">
    <citation type="submission" date="2022-11" db="UniProtKB">
        <authorList>
            <consortium name="WormBaseParasite"/>
        </authorList>
    </citation>
    <scope>IDENTIFICATION</scope>
</reference>
<dbReference type="InterPro" id="IPR036719">
    <property type="entry name" value="Neuro-gated_channel_TM_sf"/>
</dbReference>
<feature type="domain" description="Neurotransmitter-gated ion-channel ligand-binding" evidence="7">
    <location>
        <begin position="22"/>
        <end position="229"/>
    </location>
</feature>
<keyword evidence="6" id="KW-0732">Signal</keyword>